<dbReference type="InterPro" id="IPR023459">
    <property type="entry name" value="Tscrpt_elong_fac_GreA/B_fam"/>
</dbReference>
<gene>
    <name evidence="8" type="primary">greA</name>
    <name evidence="12" type="ORF">A2570_03335</name>
</gene>
<dbReference type="AlphaFoldDB" id="A0A1G1XJL5"/>
<evidence type="ECO:0000256" key="4">
    <source>
        <dbReference type="ARBA" id="ARBA00023125"/>
    </source>
</evidence>
<name>A0A1G1XJL5_9BACT</name>
<evidence type="ECO:0000313" key="13">
    <source>
        <dbReference type="Proteomes" id="UP000178570"/>
    </source>
</evidence>
<dbReference type="PANTHER" id="PTHR30437">
    <property type="entry name" value="TRANSCRIPTION ELONGATION FACTOR GREA"/>
    <property type="match status" value="1"/>
</dbReference>
<sequence>MDDKPYYVSQEGLVNLKEKLEVLKTKERKNIAERIKEAVEAGDISDSPAYESAREAQSINEGRILELEDLIKRAAIIKKRQNSTTVAIGSGVEVKSGLKKMEFTIVGSEESDPEKGFISNESPLGQALLGKKVSDEISITNMLGKKIEYKIIRIF</sequence>
<evidence type="ECO:0000256" key="1">
    <source>
        <dbReference type="ARBA" id="ARBA00008213"/>
    </source>
</evidence>
<comment type="caution">
    <text evidence="12">The sequence shown here is derived from an EMBL/GenBank/DDBJ whole genome shotgun (WGS) entry which is preliminary data.</text>
</comment>
<evidence type="ECO:0000256" key="2">
    <source>
        <dbReference type="ARBA" id="ARBA00013729"/>
    </source>
</evidence>
<dbReference type="InterPro" id="IPR028624">
    <property type="entry name" value="Tscrpt_elong_fac_GreA/B"/>
</dbReference>
<dbReference type="InterPro" id="IPR022691">
    <property type="entry name" value="Tscrpt_elong_fac_GreA/B_N"/>
</dbReference>
<evidence type="ECO:0000256" key="7">
    <source>
        <dbReference type="ARBA" id="ARBA00030776"/>
    </source>
</evidence>
<evidence type="ECO:0000256" key="8">
    <source>
        <dbReference type="HAMAP-Rule" id="MF_00105"/>
    </source>
</evidence>
<dbReference type="PANTHER" id="PTHR30437:SF4">
    <property type="entry name" value="TRANSCRIPTION ELONGATION FACTOR GREA"/>
    <property type="match status" value="1"/>
</dbReference>
<comment type="function">
    <text evidence="6 8 9">Necessary for efficient RNA polymerase transcription elongation past template-encoded arresting sites. The arresting sites in DNA have the property of trapping a certain fraction of elongating RNA polymerases that pass through, resulting in locked ternary complexes. Cleavage of the nascent transcript by cleavage factors such as GreA or GreB allows the resumption of elongation from the new 3'terminus. GreA releases sequences of 2 to 3 nucleotides.</text>
</comment>
<reference evidence="12 13" key="1">
    <citation type="journal article" date="2016" name="Nat. Commun.">
        <title>Thousands of microbial genomes shed light on interconnected biogeochemical processes in an aquifer system.</title>
        <authorList>
            <person name="Anantharaman K."/>
            <person name="Brown C.T."/>
            <person name="Hug L.A."/>
            <person name="Sharon I."/>
            <person name="Castelle C.J."/>
            <person name="Probst A.J."/>
            <person name="Thomas B.C."/>
            <person name="Singh A."/>
            <person name="Wilkins M.J."/>
            <person name="Karaoz U."/>
            <person name="Brodie E.L."/>
            <person name="Williams K.H."/>
            <person name="Hubbard S.S."/>
            <person name="Banfield J.F."/>
        </authorList>
    </citation>
    <scope>NUCLEOTIDE SEQUENCE [LARGE SCALE GENOMIC DNA]</scope>
</reference>
<dbReference type="Proteomes" id="UP000178570">
    <property type="component" value="Unassembled WGS sequence"/>
</dbReference>
<evidence type="ECO:0000256" key="6">
    <source>
        <dbReference type="ARBA" id="ARBA00024916"/>
    </source>
</evidence>
<dbReference type="Gene3D" id="1.10.287.180">
    <property type="entry name" value="Transcription elongation factor, GreA/GreB, N-terminal domain"/>
    <property type="match status" value="1"/>
</dbReference>
<dbReference type="EMBL" id="MHHY01000009">
    <property type="protein sequence ID" value="OGY40283.1"/>
    <property type="molecule type" value="Genomic_DNA"/>
</dbReference>
<evidence type="ECO:0000313" key="12">
    <source>
        <dbReference type="EMBL" id="OGY40283.1"/>
    </source>
</evidence>
<dbReference type="GO" id="GO:0003677">
    <property type="term" value="F:DNA binding"/>
    <property type="evidence" value="ECO:0007669"/>
    <property type="project" value="UniProtKB-UniRule"/>
</dbReference>
<dbReference type="Pfam" id="PF03449">
    <property type="entry name" value="GreA_GreB_N"/>
    <property type="match status" value="1"/>
</dbReference>
<feature type="domain" description="Transcription elongation factor GreA/GreB C-terminal" evidence="10">
    <location>
        <begin position="83"/>
        <end position="154"/>
    </location>
</feature>
<dbReference type="GO" id="GO:0032784">
    <property type="term" value="P:regulation of DNA-templated transcription elongation"/>
    <property type="evidence" value="ECO:0007669"/>
    <property type="project" value="UniProtKB-UniRule"/>
</dbReference>
<feature type="domain" description="Transcription elongation factor GreA/GreB N-terminal" evidence="11">
    <location>
        <begin position="7"/>
        <end position="76"/>
    </location>
</feature>
<dbReference type="SUPFAM" id="SSF46557">
    <property type="entry name" value="GreA transcript cleavage protein, N-terminal domain"/>
    <property type="match status" value="1"/>
</dbReference>
<keyword evidence="4 8" id="KW-0238">DNA-binding</keyword>
<dbReference type="InterPro" id="IPR001437">
    <property type="entry name" value="Tscrpt_elong_fac_GreA/B_C"/>
</dbReference>
<dbReference type="PIRSF" id="PIRSF006092">
    <property type="entry name" value="GreA_GreB"/>
    <property type="match status" value="1"/>
</dbReference>
<dbReference type="STRING" id="1797529.A2570_03335"/>
<dbReference type="FunFam" id="1.10.287.180:FF:000001">
    <property type="entry name" value="Transcription elongation factor GreA"/>
    <property type="match status" value="1"/>
</dbReference>
<dbReference type="Pfam" id="PF01272">
    <property type="entry name" value="GreA_GreB"/>
    <property type="match status" value="1"/>
</dbReference>
<evidence type="ECO:0000256" key="3">
    <source>
        <dbReference type="ARBA" id="ARBA00023015"/>
    </source>
</evidence>
<organism evidence="12 13">
    <name type="scientific">Candidatus Brennerbacteria bacterium RIFOXYD1_FULL_41_16</name>
    <dbReference type="NCBI Taxonomy" id="1797529"/>
    <lineage>
        <taxon>Bacteria</taxon>
        <taxon>Candidatus Brenneribacteriota</taxon>
    </lineage>
</organism>
<keyword evidence="3 8" id="KW-0805">Transcription regulation</keyword>
<accession>A0A1G1XJL5</accession>
<protein>
    <recommendedName>
        <fullName evidence="2 8">Transcription elongation factor GreA</fullName>
    </recommendedName>
    <alternativeName>
        <fullName evidence="7 8">Transcript cleavage factor GreA</fullName>
    </alternativeName>
</protein>
<dbReference type="InterPro" id="IPR006359">
    <property type="entry name" value="Tscrpt_elong_fac_GreA"/>
</dbReference>
<keyword evidence="5 8" id="KW-0804">Transcription</keyword>
<evidence type="ECO:0000256" key="5">
    <source>
        <dbReference type="ARBA" id="ARBA00023163"/>
    </source>
</evidence>
<proteinExistence type="inferred from homology"/>
<dbReference type="InterPro" id="IPR036805">
    <property type="entry name" value="Tscrpt_elong_fac_GreA/B_N_sf"/>
</dbReference>
<comment type="similarity">
    <text evidence="1 8 9">Belongs to the GreA/GreB family.</text>
</comment>
<dbReference type="Gene3D" id="3.10.50.30">
    <property type="entry name" value="Transcription elongation factor, GreA/GreB, C-terminal domain"/>
    <property type="match status" value="1"/>
</dbReference>
<dbReference type="InterPro" id="IPR036953">
    <property type="entry name" value="GreA/GreB_C_sf"/>
</dbReference>
<evidence type="ECO:0000256" key="9">
    <source>
        <dbReference type="RuleBase" id="RU000556"/>
    </source>
</evidence>
<dbReference type="NCBIfam" id="TIGR01462">
    <property type="entry name" value="greA"/>
    <property type="match status" value="1"/>
</dbReference>
<dbReference type="HAMAP" id="MF_00105">
    <property type="entry name" value="GreA_GreB"/>
    <property type="match status" value="1"/>
</dbReference>
<evidence type="ECO:0000259" key="10">
    <source>
        <dbReference type="Pfam" id="PF01272"/>
    </source>
</evidence>
<dbReference type="SUPFAM" id="SSF54534">
    <property type="entry name" value="FKBP-like"/>
    <property type="match status" value="1"/>
</dbReference>
<dbReference type="GO" id="GO:0070063">
    <property type="term" value="F:RNA polymerase binding"/>
    <property type="evidence" value="ECO:0007669"/>
    <property type="project" value="InterPro"/>
</dbReference>
<evidence type="ECO:0000259" key="11">
    <source>
        <dbReference type="Pfam" id="PF03449"/>
    </source>
</evidence>
<dbReference type="GO" id="GO:0006354">
    <property type="term" value="P:DNA-templated transcription elongation"/>
    <property type="evidence" value="ECO:0007669"/>
    <property type="project" value="TreeGrafter"/>
</dbReference>